<reference evidence="4" key="1">
    <citation type="submission" date="2020-03" db="EMBL/GenBank/DDBJ databases">
        <title>The deep terrestrial virosphere.</title>
        <authorList>
            <person name="Holmfeldt K."/>
            <person name="Nilsson E."/>
            <person name="Simone D."/>
            <person name="Lopez-Fernandez M."/>
            <person name="Wu X."/>
            <person name="de Brujin I."/>
            <person name="Lundin D."/>
            <person name="Andersson A."/>
            <person name="Bertilsson S."/>
            <person name="Dopson M."/>
        </authorList>
    </citation>
    <scope>NUCLEOTIDE SEQUENCE</scope>
    <source>
        <strain evidence="3">MM171A01336</strain>
        <strain evidence="4">MM171B00768</strain>
    </source>
</reference>
<dbReference type="AlphaFoldDB" id="A0A6M3MDT2"/>
<protein>
    <submittedName>
        <fullName evidence="4">Uncharacterized protein</fullName>
    </submittedName>
</protein>
<gene>
    <name evidence="3" type="ORF">MM171A01336_0002</name>
    <name evidence="4" type="ORF">MM171B00768_0012</name>
</gene>
<keyword evidence="2" id="KW-1133">Transmembrane helix</keyword>
<proteinExistence type="predicted"/>
<keyword evidence="2" id="KW-0812">Transmembrane</keyword>
<keyword evidence="2" id="KW-0472">Membrane</keyword>
<name>A0A6M3MDT2_9ZZZZ</name>
<evidence type="ECO:0000256" key="2">
    <source>
        <dbReference type="SAM" id="Phobius"/>
    </source>
</evidence>
<sequence length="286" mass="32115">MIKNKVYMIVSIALLLIITIPAAMADTVTINVDVDGDAYVNVQNDNGTFSVVYNGRDILGELEAAKKSLNDMEKTFIYWHGLTQTHEVEQNLLVVEEQLNNLTRDLNVVLGELYGNLAFTMHVVGINPANTFVAVTLRSGNVTVAGYIDDILVDINEILVELNATDQELASIQSQFENVYAGMMVHETVLIDTVETIETDFDQFVNYVLELQAEDVSLDSKITIEIERKDEQVQQLEAQIELLEKEFEEELDRELKKTRDSMNVISIMFGAFSIIAIGIIAMTRRS</sequence>
<feature type="coiled-coil region" evidence="1">
    <location>
        <begin position="226"/>
        <end position="253"/>
    </location>
</feature>
<organism evidence="4">
    <name type="scientific">viral metagenome</name>
    <dbReference type="NCBI Taxonomy" id="1070528"/>
    <lineage>
        <taxon>unclassified sequences</taxon>
        <taxon>metagenomes</taxon>
        <taxon>organismal metagenomes</taxon>
    </lineage>
</organism>
<feature type="transmembrane region" description="Helical" evidence="2">
    <location>
        <begin position="264"/>
        <end position="283"/>
    </location>
</feature>
<dbReference type="EMBL" id="MT143842">
    <property type="protein sequence ID" value="QJB03379.1"/>
    <property type="molecule type" value="Genomic_DNA"/>
</dbReference>
<evidence type="ECO:0000313" key="4">
    <source>
        <dbReference type="EMBL" id="QJB03379.1"/>
    </source>
</evidence>
<dbReference type="EMBL" id="MT143626">
    <property type="protein sequence ID" value="QJA99054.1"/>
    <property type="molecule type" value="Genomic_DNA"/>
</dbReference>
<accession>A0A6M3MDT2</accession>
<keyword evidence="1" id="KW-0175">Coiled coil</keyword>
<evidence type="ECO:0000313" key="3">
    <source>
        <dbReference type="EMBL" id="QJA99054.1"/>
    </source>
</evidence>
<evidence type="ECO:0000256" key="1">
    <source>
        <dbReference type="SAM" id="Coils"/>
    </source>
</evidence>